<gene>
    <name evidence="5" type="ORF">FDG2_4733</name>
</gene>
<dbReference type="CDD" id="cd07989">
    <property type="entry name" value="LPLAT_AGPAT-like"/>
    <property type="match status" value="1"/>
</dbReference>
<dbReference type="SMART" id="SM00563">
    <property type="entry name" value="PlsC"/>
    <property type="match status" value="1"/>
</dbReference>
<feature type="compositionally biased region" description="Basic residues" evidence="3">
    <location>
        <begin position="267"/>
        <end position="276"/>
    </location>
</feature>
<protein>
    <submittedName>
        <fullName evidence="5">Phospholipid/glycerol acyltransferase</fullName>
    </submittedName>
</protein>
<dbReference type="Proteomes" id="UP000199013">
    <property type="component" value="Unassembled WGS sequence"/>
</dbReference>
<accession>A0A1C3P815</accession>
<dbReference type="PANTHER" id="PTHR10434">
    <property type="entry name" value="1-ACYL-SN-GLYCEROL-3-PHOSPHATE ACYLTRANSFERASE"/>
    <property type="match status" value="1"/>
</dbReference>
<keyword evidence="1 5" id="KW-0808">Transferase</keyword>
<dbReference type="AlphaFoldDB" id="A0A1C3P815"/>
<dbReference type="Pfam" id="PF01553">
    <property type="entry name" value="Acyltransferase"/>
    <property type="match status" value="1"/>
</dbReference>
<evidence type="ECO:0000256" key="1">
    <source>
        <dbReference type="ARBA" id="ARBA00022679"/>
    </source>
</evidence>
<dbReference type="PANTHER" id="PTHR10434:SF11">
    <property type="entry name" value="1-ACYL-SN-GLYCEROL-3-PHOSPHATE ACYLTRANSFERASE"/>
    <property type="match status" value="1"/>
</dbReference>
<dbReference type="InterPro" id="IPR002123">
    <property type="entry name" value="Plipid/glycerol_acylTrfase"/>
</dbReference>
<keyword evidence="2 5" id="KW-0012">Acyltransferase</keyword>
<dbReference type="SUPFAM" id="SSF69593">
    <property type="entry name" value="Glycerol-3-phosphate (1)-acyltransferase"/>
    <property type="match status" value="1"/>
</dbReference>
<feature type="region of interest" description="Disordered" evidence="3">
    <location>
        <begin position="230"/>
        <end position="294"/>
    </location>
</feature>
<dbReference type="GO" id="GO:0003841">
    <property type="term" value="F:1-acylglycerol-3-phosphate O-acyltransferase activity"/>
    <property type="evidence" value="ECO:0007669"/>
    <property type="project" value="TreeGrafter"/>
</dbReference>
<evidence type="ECO:0000313" key="6">
    <source>
        <dbReference type="Proteomes" id="UP000199013"/>
    </source>
</evidence>
<name>A0A1C3P815_9ACTN</name>
<evidence type="ECO:0000313" key="5">
    <source>
        <dbReference type="EMBL" id="SBW25951.1"/>
    </source>
</evidence>
<dbReference type="EMBL" id="FLUV01001980">
    <property type="protein sequence ID" value="SBW25951.1"/>
    <property type="molecule type" value="Genomic_DNA"/>
</dbReference>
<reference evidence="6" key="1">
    <citation type="submission" date="2016-02" db="EMBL/GenBank/DDBJ databases">
        <authorList>
            <person name="Wibberg D."/>
        </authorList>
    </citation>
    <scope>NUCLEOTIDE SEQUENCE [LARGE SCALE GENOMIC DNA]</scope>
</reference>
<evidence type="ECO:0000256" key="2">
    <source>
        <dbReference type="ARBA" id="ARBA00023315"/>
    </source>
</evidence>
<evidence type="ECO:0000259" key="4">
    <source>
        <dbReference type="SMART" id="SM00563"/>
    </source>
</evidence>
<dbReference type="GO" id="GO:0006654">
    <property type="term" value="P:phosphatidic acid biosynthetic process"/>
    <property type="evidence" value="ECO:0007669"/>
    <property type="project" value="TreeGrafter"/>
</dbReference>
<dbReference type="GO" id="GO:0005886">
    <property type="term" value="C:plasma membrane"/>
    <property type="evidence" value="ECO:0007669"/>
    <property type="project" value="TreeGrafter"/>
</dbReference>
<evidence type="ECO:0000256" key="3">
    <source>
        <dbReference type="SAM" id="MobiDB-lite"/>
    </source>
</evidence>
<feature type="compositionally biased region" description="Polar residues" evidence="3">
    <location>
        <begin position="256"/>
        <end position="266"/>
    </location>
</feature>
<keyword evidence="6" id="KW-1185">Reference proteome</keyword>
<proteinExistence type="predicted"/>
<feature type="domain" description="Phospholipid/glycerol acyltransferase" evidence="4">
    <location>
        <begin position="34"/>
        <end position="153"/>
    </location>
</feature>
<organism evidence="5 6">
    <name type="scientific">Candidatus Protofrankia californiensis</name>
    <dbReference type="NCBI Taxonomy" id="1839754"/>
    <lineage>
        <taxon>Bacteria</taxon>
        <taxon>Bacillati</taxon>
        <taxon>Actinomycetota</taxon>
        <taxon>Actinomycetes</taxon>
        <taxon>Frankiales</taxon>
        <taxon>Frankiaceae</taxon>
        <taxon>Protofrankia</taxon>
    </lineage>
</organism>
<sequence length="294" mass="32401">MLYWVVKAFLTPILRLFWRPWVEGLENIPERGPAILAGNHLSFSDHFFLPLVVPRRVTFLAKSDYFTAPGFKGWLKRLFFTSAGQLPIDRSGGAASDMALRTGVRVLQRGKLLGIYPEGTRSPDGRLYRGKIGVARMALESKVPVIPVAMIGTFEVQPQGKLMPRIRRVGIRIGRPLDFSRYEGMVDDRFVLRSMTDEIMYELMALSGQEYVDRYAQRVKSELTAAHEAATGAAGGSDGDPGHKAAGHTVDRVSAEAQTKVSTKAPRSSRARRRAGRNAGLSGLGDQTDTRQAG</sequence>